<proteinExistence type="predicted"/>
<dbReference type="PANTHER" id="PTHR22146:SF8">
    <property type="entry name" value="PROTEIN FAM166B"/>
    <property type="match status" value="1"/>
</dbReference>
<accession>A0A8X6HR60</accession>
<dbReference type="OrthoDB" id="6424218at2759"/>
<dbReference type="AlphaFoldDB" id="A0A8X6HR60"/>
<comment type="caution">
    <text evidence="1">The sequence shown here is derived from an EMBL/GenBank/DDBJ whole genome shotgun (WGS) entry which is preliminary data.</text>
</comment>
<name>A0A8X6HR60_TRICU</name>
<protein>
    <submittedName>
        <fullName evidence="1">Uncharacterized protein</fullName>
    </submittedName>
</protein>
<reference evidence="1" key="1">
    <citation type="submission" date="2020-07" db="EMBL/GenBank/DDBJ databases">
        <title>Multicomponent nature underlies the extraordinary mechanical properties of spider dragline silk.</title>
        <authorList>
            <person name="Kono N."/>
            <person name="Nakamura H."/>
            <person name="Mori M."/>
            <person name="Yoshida Y."/>
            <person name="Ohtoshi R."/>
            <person name="Malay A.D."/>
            <person name="Moran D.A.P."/>
            <person name="Tomita M."/>
            <person name="Numata K."/>
            <person name="Arakawa K."/>
        </authorList>
    </citation>
    <scope>NUCLEOTIDE SEQUENCE</scope>
</reference>
<dbReference type="PANTHER" id="PTHR22146">
    <property type="entry name" value="CAT EYE SYNDROME CRITICAL REGION PROTEIN 6"/>
    <property type="match status" value="1"/>
</dbReference>
<evidence type="ECO:0000313" key="1">
    <source>
        <dbReference type="EMBL" id="GFR28499.1"/>
    </source>
</evidence>
<dbReference type="EMBL" id="BMAO01019116">
    <property type="protein sequence ID" value="GFR28499.1"/>
    <property type="molecule type" value="Genomic_DNA"/>
</dbReference>
<gene>
    <name evidence="1" type="primary">AVEN_31373_1</name>
    <name evidence="1" type="ORF">TNCT_136231</name>
</gene>
<organism evidence="1 2">
    <name type="scientific">Trichonephila clavata</name>
    <name type="common">Joro spider</name>
    <name type="synonym">Nephila clavata</name>
    <dbReference type="NCBI Taxonomy" id="2740835"/>
    <lineage>
        <taxon>Eukaryota</taxon>
        <taxon>Metazoa</taxon>
        <taxon>Ecdysozoa</taxon>
        <taxon>Arthropoda</taxon>
        <taxon>Chelicerata</taxon>
        <taxon>Arachnida</taxon>
        <taxon>Araneae</taxon>
        <taxon>Araneomorphae</taxon>
        <taxon>Entelegynae</taxon>
        <taxon>Araneoidea</taxon>
        <taxon>Nephilidae</taxon>
        <taxon>Trichonephila</taxon>
    </lineage>
</organism>
<dbReference type="Proteomes" id="UP000887116">
    <property type="component" value="Unassembled WGS sequence"/>
</dbReference>
<sequence length="130" mass="14763">MLNIQEKYFYGIYTGHCPAYKEIIGQSFGRATHDLIEALPSLPGRLKLSTLEKEKAPDEDDLDILQKRKSEVKSVLSKDITPGYQGHVPRVREMIGLNFNQSCIRGVAEFEKKNKLHEEYLKVAEIKNGG</sequence>
<keyword evidence="2" id="KW-1185">Reference proteome</keyword>
<evidence type="ECO:0000313" key="2">
    <source>
        <dbReference type="Proteomes" id="UP000887116"/>
    </source>
</evidence>